<proteinExistence type="predicted"/>
<feature type="domain" description="DUF7927" evidence="6">
    <location>
        <begin position="425"/>
        <end position="542"/>
    </location>
</feature>
<sequence>MVVAAALAAASLLFTAAPASATYAEGGDGLYRGSIDWMEWGASNTPIVNGSVAETTRVIGGQTLKTTCTIDGVSGNVKAYRSGDYRGDAIDNLYNIGGAGTANQMVYGLANTDNGATVSFHFSCATTLDGRAVPLSGLVVADAESSNLRQGEYIQADPDETSASWRIIERARNCATSVNATLQSGGQLRLSPDADQCSQRADGYGPIAIGFMEGATGASVQMKGGGRTAIALGVMLDADFGDAPESYGEAGALLDRDWQGGSVPIGTTNVSDDAFTLATPGAPALRLGASVDAESSHLFSAAADGDDLSGSDDEDAVGAIGTVAVTPGEQYTLASVACTGNGVVAGWIDWNRNGVFDDGERSAPVPCAGGTSTLSWTVPLDAKSGASFVRLRIASSEAELASPIGITTSGEVEDHALTLSLPGLAIEKISDATADTRPGDTVTYTVRATNTGTTPFTTQYPAVVVDDLAGVLDDADYADDASADRAGTVSYASPLLSWTGVLAVGDRVEITYSTVVKGGGDGTARNVAWAPADPKNPVTPDCADAVDGRDPVTGESCAEAVHLLPKLTVKKTALTADLPAVGGAARFRVELTNSGPGAFTADAPAVVRDDLIEVLDDATFDAVTSDVDPQPEFDGDRYLTWRGALASGQTVTIEYSVIYRGTGDHLLFNTVCVDPDDAAAWADACDTAQVPAADPSWWKEVKASSDPVVAGTTLDYTLWFANEDGLASAAIDAADHLTHVLDDADVTIEPASDTLTVTREGEIISITGEVEPGELASVTYQVTVRADGQRGDDIAANFLLDGGTPPPATPECTPQDAERPDCTVTPIRTPAPTPDPTTPPASPLATTGGALPVAALVVGILAIAVGGVFLFRRRRRDDAD</sequence>
<evidence type="ECO:0000259" key="5">
    <source>
        <dbReference type="Pfam" id="PF20009"/>
    </source>
</evidence>
<dbReference type="GO" id="GO:0005975">
    <property type="term" value="P:carbohydrate metabolic process"/>
    <property type="evidence" value="ECO:0007669"/>
    <property type="project" value="UniProtKB-ARBA"/>
</dbReference>
<dbReference type="Proteomes" id="UP000033900">
    <property type="component" value="Unassembled WGS sequence"/>
</dbReference>
<name>A0A0M2HP84_9MICO</name>
<evidence type="ECO:0000256" key="3">
    <source>
        <dbReference type="SAM" id="SignalP"/>
    </source>
</evidence>
<dbReference type="NCBIfam" id="TIGR01167">
    <property type="entry name" value="LPXTG_anchor"/>
    <property type="match status" value="1"/>
</dbReference>
<feature type="domain" description="DUF7927" evidence="6">
    <location>
        <begin position="581"/>
        <end position="687"/>
    </location>
</feature>
<feature type="signal peptide" evidence="3">
    <location>
        <begin position="1"/>
        <end position="21"/>
    </location>
</feature>
<keyword evidence="8" id="KW-1185">Reference proteome</keyword>
<keyword evidence="3" id="KW-0732">Signal</keyword>
<feature type="region of interest" description="Disordered" evidence="1">
    <location>
        <begin position="801"/>
        <end position="845"/>
    </location>
</feature>
<feature type="domain" description="Surface adhesin CshA non-repetitive" evidence="4">
    <location>
        <begin position="34"/>
        <end position="235"/>
    </location>
</feature>
<evidence type="ECO:0000256" key="2">
    <source>
        <dbReference type="SAM" id="Phobius"/>
    </source>
</evidence>
<dbReference type="Pfam" id="PF20009">
    <property type="entry name" value="GEVED"/>
    <property type="match status" value="1"/>
</dbReference>
<evidence type="ECO:0000259" key="6">
    <source>
        <dbReference type="Pfam" id="PF25549"/>
    </source>
</evidence>
<accession>A0A0M2HP84</accession>
<keyword evidence="2" id="KW-0812">Transmembrane</keyword>
<feature type="transmembrane region" description="Helical" evidence="2">
    <location>
        <begin position="849"/>
        <end position="871"/>
    </location>
</feature>
<keyword evidence="2" id="KW-1133">Transmembrane helix</keyword>
<reference evidence="7 8" key="1">
    <citation type="submission" date="2015-02" db="EMBL/GenBank/DDBJ databases">
        <title>Draft genome sequences of ten Microbacterium spp. with emphasis on heavy metal contaminated environments.</title>
        <authorList>
            <person name="Corretto E."/>
        </authorList>
    </citation>
    <scope>NUCLEOTIDE SEQUENCE [LARGE SCALE GENOMIC DNA]</scope>
    <source>
        <strain evidence="7 8">SA35</strain>
    </source>
</reference>
<dbReference type="Pfam" id="PF18651">
    <property type="entry name" value="CshA_NR2"/>
    <property type="match status" value="1"/>
</dbReference>
<feature type="domain" description="DUF7927" evidence="6">
    <location>
        <begin position="696"/>
        <end position="827"/>
    </location>
</feature>
<evidence type="ECO:0000313" key="7">
    <source>
        <dbReference type="EMBL" id="KJL48567.1"/>
    </source>
</evidence>
<dbReference type="InterPro" id="IPR045474">
    <property type="entry name" value="GEVED"/>
</dbReference>
<feature type="domain" description="GEVED" evidence="5">
    <location>
        <begin position="344"/>
        <end position="417"/>
    </location>
</feature>
<dbReference type="InterPro" id="IPR013783">
    <property type="entry name" value="Ig-like_fold"/>
</dbReference>
<feature type="compositionally biased region" description="Pro residues" evidence="1">
    <location>
        <begin position="829"/>
        <end position="842"/>
    </location>
</feature>
<gene>
    <name evidence="7" type="ORF">RS84_01328</name>
</gene>
<evidence type="ECO:0000313" key="8">
    <source>
        <dbReference type="Proteomes" id="UP000033900"/>
    </source>
</evidence>
<organism evidence="7 8">
    <name type="scientific">Microbacterium hydrocarbonoxydans</name>
    <dbReference type="NCBI Taxonomy" id="273678"/>
    <lineage>
        <taxon>Bacteria</taxon>
        <taxon>Bacillati</taxon>
        <taxon>Actinomycetota</taxon>
        <taxon>Actinomycetes</taxon>
        <taxon>Micrococcales</taxon>
        <taxon>Microbacteriaceae</taxon>
        <taxon>Microbacterium</taxon>
    </lineage>
</organism>
<dbReference type="STRING" id="273678.RS84_01328"/>
<evidence type="ECO:0000256" key="1">
    <source>
        <dbReference type="SAM" id="MobiDB-lite"/>
    </source>
</evidence>
<dbReference type="Gene3D" id="2.60.40.10">
    <property type="entry name" value="Immunoglobulins"/>
    <property type="match status" value="1"/>
</dbReference>
<dbReference type="AlphaFoldDB" id="A0A0M2HP84"/>
<dbReference type="EMBL" id="JYJB01000007">
    <property type="protein sequence ID" value="KJL48567.1"/>
    <property type="molecule type" value="Genomic_DNA"/>
</dbReference>
<keyword evidence="2" id="KW-0472">Membrane</keyword>
<comment type="caution">
    <text evidence="7">The sequence shown here is derived from an EMBL/GenBank/DDBJ whole genome shotgun (WGS) entry which is preliminary data.</text>
</comment>
<protein>
    <submittedName>
        <fullName evidence="7">Uncharacterized protein</fullName>
    </submittedName>
</protein>
<dbReference type="PATRIC" id="fig|273678.4.peg.1327"/>
<feature type="chain" id="PRO_5005634113" evidence="3">
    <location>
        <begin position="22"/>
        <end position="880"/>
    </location>
</feature>
<dbReference type="Pfam" id="PF25549">
    <property type="entry name" value="DUF7927"/>
    <property type="match status" value="3"/>
</dbReference>
<dbReference type="InterPro" id="IPR057687">
    <property type="entry name" value="DUF7927"/>
</dbReference>
<evidence type="ECO:0000259" key="4">
    <source>
        <dbReference type="Pfam" id="PF18651"/>
    </source>
</evidence>
<dbReference type="InterPro" id="IPR040683">
    <property type="entry name" value="CshA_NR2"/>
</dbReference>